<evidence type="ECO:0000313" key="3">
    <source>
        <dbReference type="Proteomes" id="UP000015241"/>
    </source>
</evidence>
<dbReference type="STRING" id="743788.S8EEJ7"/>
<feature type="compositionally biased region" description="Low complexity" evidence="1">
    <location>
        <begin position="128"/>
        <end position="146"/>
    </location>
</feature>
<feature type="region of interest" description="Disordered" evidence="1">
    <location>
        <begin position="77"/>
        <end position="282"/>
    </location>
</feature>
<accession>S8EEJ7</accession>
<dbReference type="Proteomes" id="UP000015241">
    <property type="component" value="Unassembled WGS sequence"/>
</dbReference>
<dbReference type="InterPro" id="IPR006553">
    <property type="entry name" value="Leu-rich_rpt_Cys-con_subtyp"/>
</dbReference>
<dbReference type="EMBL" id="KE504130">
    <property type="protein sequence ID" value="EPT03437.1"/>
    <property type="molecule type" value="Genomic_DNA"/>
</dbReference>
<dbReference type="SMART" id="SM00367">
    <property type="entry name" value="LRR_CC"/>
    <property type="match status" value="7"/>
</dbReference>
<dbReference type="GO" id="GO:0031146">
    <property type="term" value="P:SCF-dependent proteasomal ubiquitin-dependent protein catabolic process"/>
    <property type="evidence" value="ECO:0007669"/>
    <property type="project" value="TreeGrafter"/>
</dbReference>
<evidence type="ECO:0000313" key="2">
    <source>
        <dbReference type="EMBL" id="EPT03437.1"/>
    </source>
</evidence>
<dbReference type="PANTHER" id="PTHR13318">
    <property type="entry name" value="PARTNER OF PAIRED, ISOFORM B-RELATED"/>
    <property type="match status" value="1"/>
</dbReference>
<dbReference type="InterPro" id="IPR036047">
    <property type="entry name" value="F-box-like_dom_sf"/>
</dbReference>
<keyword evidence="3" id="KW-1185">Reference proteome</keyword>
<dbReference type="SUPFAM" id="SSF81383">
    <property type="entry name" value="F-box domain"/>
    <property type="match status" value="1"/>
</dbReference>
<feature type="region of interest" description="Disordered" evidence="1">
    <location>
        <begin position="946"/>
        <end position="1002"/>
    </location>
</feature>
<dbReference type="SUPFAM" id="SSF52047">
    <property type="entry name" value="RNI-like"/>
    <property type="match status" value="1"/>
</dbReference>
<evidence type="ECO:0000256" key="1">
    <source>
        <dbReference type="SAM" id="MobiDB-lite"/>
    </source>
</evidence>
<dbReference type="InterPro" id="IPR032675">
    <property type="entry name" value="LRR_dom_sf"/>
</dbReference>
<name>S8EEJ7_FOMSC</name>
<dbReference type="InParanoid" id="S8EEJ7"/>
<feature type="compositionally biased region" description="Low complexity" evidence="1">
    <location>
        <begin position="252"/>
        <end position="264"/>
    </location>
</feature>
<protein>
    <recommendedName>
        <fullName evidence="4">F-box domain-containing protein</fullName>
    </recommendedName>
</protein>
<feature type="compositionally biased region" description="Low complexity" evidence="1">
    <location>
        <begin position="954"/>
        <end position="987"/>
    </location>
</feature>
<sequence length="1002" mass="109946">MSRAHDIDNGEPEPLFDFDSNESLKAFSRLEASARVPQSSSSRISDLADMLSALKPASGAADHESLSFHDAMDDIPAVESRGKSVSQPIQIQARNAFEEQRPSDQEDDLFPTSFGTVSSSNSQDFVESQPSSSTSPCTASTSSPRSLLDAQEVMEEPEPSSVGKGKARDVPPTLPPLSFGTTEINYESADWPTFSSSIPGPSSFASSIGSVGDREPNPSNPTSPAGPSSPPIDSTIEAGPALIRIPSRRRSLSSLSTQSRRSISAPSVTNAKAKSPTTTILPGNLARKLLGKQRDSSPGGPMSATAEVVSDPGELASVNRLSCLAPWTCNATPRISLLATPALEMEFGVGEFDKSFPVYYTGRPTDRTVLRTKGRSYSSPLPFPMTPLDLVPPITVDIFEPIPQPTPNYFDELLPAELRLRVFVSLVRTHEAEHQKCVADGTWTLRKAASLKNRWVGRDRGIRELFKLSRVSKAWQRLVFDGQLWVKLDLHAFPNIPPPALARLAKVTGTFVRELNLRGHTDLESSTLQEITSYLCTDFQPGGWVAHTHLTTIDLQGCSMVQTRALHHLLVRSSSVRELCLKGLTAVTDTTCSILASYCRNLIALDLSRCPNVSGSGVISYLDSAFIRDERLPLKELRLSGLKYLSDKLFDQLGYVAPELEVLDLSYCRSLHNSSIEAFVSCSADDYSQREMVHLTAREAGRDPTDSARYWRRVTRLRHLNVTSCIMLTDHACSHLAHAVPKLEILEMAGIGTGLRDDGLIRLLETTPLIRRLDFEDACQITDDVLMTLTPEPIPDVPPQRAPPPLQPGHALEHLIISYAAEVTDEAVSDLIDNCTRLRVLEVDNTRISESIVKRFVAVSRERKVVDAQVVAVDCRGIGERAVRDLTPHTRPRIGWRSHEARKLGFLDARDDEGLGVGQDELDEYRVALKTFFSWQTVDTVRAAREKKRKSSRRGMNASSSSNEEGTSSGRARWWSPGGRRSGGASPNLSDFGQERDGCTIM</sequence>
<proteinExistence type="predicted"/>
<organism evidence="2 3">
    <name type="scientific">Fomitopsis schrenkii</name>
    <name type="common">Brown rot fungus</name>
    <dbReference type="NCBI Taxonomy" id="2126942"/>
    <lineage>
        <taxon>Eukaryota</taxon>
        <taxon>Fungi</taxon>
        <taxon>Dikarya</taxon>
        <taxon>Basidiomycota</taxon>
        <taxon>Agaricomycotina</taxon>
        <taxon>Agaricomycetes</taxon>
        <taxon>Polyporales</taxon>
        <taxon>Fomitopsis</taxon>
    </lineage>
</organism>
<feature type="compositionally biased region" description="Low complexity" evidence="1">
    <location>
        <begin position="194"/>
        <end position="210"/>
    </location>
</feature>
<dbReference type="eggNOG" id="KOG4341">
    <property type="taxonomic scope" value="Eukaryota"/>
</dbReference>
<gene>
    <name evidence="2" type="ORF">FOMPIDRAFT_1046978</name>
</gene>
<dbReference type="HOGENOM" id="CLU_008641_0_0_1"/>
<feature type="compositionally biased region" description="Polar residues" evidence="1">
    <location>
        <begin position="265"/>
        <end position="281"/>
    </location>
</feature>
<dbReference type="GO" id="GO:0019005">
    <property type="term" value="C:SCF ubiquitin ligase complex"/>
    <property type="evidence" value="ECO:0007669"/>
    <property type="project" value="TreeGrafter"/>
</dbReference>
<dbReference type="AlphaFoldDB" id="S8EEJ7"/>
<feature type="compositionally biased region" description="Polar residues" evidence="1">
    <location>
        <begin position="113"/>
        <end position="126"/>
    </location>
</feature>
<reference evidence="2 3" key="1">
    <citation type="journal article" date="2012" name="Science">
        <title>The Paleozoic origin of enzymatic lignin decomposition reconstructed from 31 fungal genomes.</title>
        <authorList>
            <person name="Floudas D."/>
            <person name="Binder M."/>
            <person name="Riley R."/>
            <person name="Barry K."/>
            <person name="Blanchette R.A."/>
            <person name="Henrissat B."/>
            <person name="Martinez A.T."/>
            <person name="Otillar R."/>
            <person name="Spatafora J.W."/>
            <person name="Yadav J.S."/>
            <person name="Aerts A."/>
            <person name="Benoit I."/>
            <person name="Boyd A."/>
            <person name="Carlson A."/>
            <person name="Copeland A."/>
            <person name="Coutinho P.M."/>
            <person name="de Vries R.P."/>
            <person name="Ferreira P."/>
            <person name="Findley K."/>
            <person name="Foster B."/>
            <person name="Gaskell J."/>
            <person name="Glotzer D."/>
            <person name="Gorecki P."/>
            <person name="Heitman J."/>
            <person name="Hesse C."/>
            <person name="Hori C."/>
            <person name="Igarashi K."/>
            <person name="Jurgens J.A."/>
            <person name="Kallen N."/>
            <person name="Kersten P."/>
            <person name="Kohler A."/>
            <person name="Kuees U."/>
            <person name="Kumar T.K.A."/>
            <person name="Kuo A."/>
            <person name="LaButti K."/>
            <person name="Larrondo L.F."/>
            <person name="Lindquist E."/>
            <person name="Ling A."/>
            <person name="Lombard V."/>
            <person name="Lucas S."/>
            <person name="Lundell T."/>
            <person name="Martin R."/>
            <person name="McLaughlin D.J."/>
            <person name="Morgenstern I."/>
            <person name="Morin E."/>
            <person name="Murat C."/>
            <person name="Nagy L.G."/>
            <person name="Nolan M."/>
            <person name="Ohm R.A."/>
            <person name="Patyshakuliyeva A."/>
            <person name="Rokas A."/>
            <person name="Ruiz-Duenas F.J."/>
            <person name="Sabat G."/>
            <person name="Salamov A."/>
            <person name="Samejima M."/>
            <person name="Schmutz J."/>
            <person name="Slot J.C."/>
            <person name="St John F."/>
            <person name="Stenlid J."/>
            <person name="Sun H."/>
            <person name="Sun S."/>
            <person name="Syed K."/>
            <person name="Tsang A."/>
            <person name="Wiebenga A."/>
            <person name="Young D."/>
            <person name="Pisabarro A."/>
            <person name="Eastwood D.C."/>
            <person name="Martin F."/>
            <person name="Cullen D."/>
            <person name="Grigoriev I.V."/>
            <person name="Hibbett D.S."/>
        </authorList>
    </citation>
    <scope>NUCLEOTIDE SEQUENCE</scope>
    <source>
        <strain evidence="3">FP-58527</strain>
    </source>
</reference>
<feature type="compositionally biased region" description="Basic and acidic residues" evidence="1">
    <location>
        <begin position="993"/>
        <end position="1002"/>
    </location>
</feature>
<dbReference type="OrthoDB" id="550575at2759"/>
<dbReference type="Gene3D" id="3.80.10.10">
    <property type="entry name" value="Ribonuclease Inhibitor"/>
    <property type="match status" value="2"/>
</dbReference>
<feature type="compositionally biased region" description="Polar residues" evidence="1">
    <location>
        <begin position="83"/>
        <end position="93"/>
    </location>
</feature>
<evidence type="ECO:0008006" key="4">
    <source>
        <dbReference type="Google" id="ProtNLM"/>
    </source>
</evidence>